<dbReference type="Pfam" id="PF00480">
    <property type="entry name" value="ROK"/>
    <property type="match status" value="1"/>
</dbReference>
<name>A0A7C5VIM6_9DEIN</name>
<sequence>MVPLAEPWSSLTPGERRVLDLLLWKGQLTRRDITLQTGYSRSKVYDVVEALKERGLVEETEVQASTGGRPPAAVRLRDDLGVLVGIDLGATSLDVALLSPNLQILAHHAEDLDVRLGPGPVMARVRAVILQLLQRLCRTPAEVVGIGMGVPGPVEFKSGLLINPPIMPGWEGFSIRDYLWETFSCPVFVDNDVNVMALGELWHDRKAHANFVVIKVGTGIGAGIVCRGEIYRGADGAAGDVGHICVDPQGPICHCGNVGCVEAMAGGPAIARMALQAVERGESPLLAKLCEERGTLTPLEVGQASREGDPVANRIIQRAGQLIGQMLASLVNFFNPSQILVGGGVTKIGPLLLASIRQSVYQRSLPLSTRHLYIGYTRLGDHSGLLGAGALALAEIIRAGGSLEES</sequence>
<dbReference type="InterPro" id="IPR036390">
    <property type="entry name" value="WH_DNA-bd_sf"/>
</dbReference>
<dbReference type="Gene3D" id="3.30.420.40">
    <property type="match status" value="2"/>
</dbReference>
<dbReference type="PANTHER" id="PTHR18964:SF173">
    <property type="entry name" value="GLUCOKINASE"/>
    <property type="match status" value="1"/>
</dbReference>
<comment type="similarity">
    <text evidence="1">Belongs to the ROK (NagC/XylR) family.</text>
</comment>
<dbReference type="InterPro" id="IPR043129">
    <property type="entry name" value="ATPase_NBD"/>
</dbReference>
<protein>
    <submittedName>
        <fullName evidence="3">ROK family transcriptional regulator</fullName>
    </submittedName>
</protein>
<dbReference type="Gene3D" id="1.10.10.10">
    <property type="entry name" value="Winged helix-like DNA-binding domain superfamily/Winged helix DNA-binding domain"/>
    <property type="match status" value="1"/>
</dbReference>
<dbReference type="EMBL" id="DRXE01000253">
    <property type="protein sequence ID" value="HHM68431.1"/>
    <property type="molecule type" value="Genomic_DNA"/>
</dbReference>
<reference evidence="3" key="1">
    <citation type="journal article" date="2020" name="mSystems">
        <title>Genome- and Community-Level Interaction Insights into Carbon Utilization and Element Cycling Functions of Hydrothermarchaeota in Hydrothermal Sediment.</title>
        <authorList>
            <person name="Zhou Z."/>
            <person name="Liu Y."/>
            <person name="Xu W."/>
            <person name="Pan J."/>
            <person name="Luo Z.H."/>
            <person name="Li M."/>
        </authorList>
    </citation>
    <scope>NUCLEOTIDE SEQUENCE [LARGE SCALE GENOMIC DNA]</scope>
    <source>
        <strain evidence="3">SpSt-1071</strain>
    </source>
</reference>
<dbReference type="InterPro" id="IPR000600">
    <property type="entry name" value="ROK"/>
</dbReference>
<dbReference type="PROSITE" id="PS01125">
    <property type="entry name" value="ROK"/>
    <property type="match status" value="1"/>
</dbReference>
<dbReference type="Pfam" id="PF01978">
    <property type="entry name" value="TrmB"/>
    <property type="match status" value="1"/>
</dbReference>
<evidence type="ECO:0000313" key="3">
    <source>
        <dbReference type="EMBL" id="HHM68431.1"/>
    </source>
</evidence>
<dbReference type="SUPFAM" id="SSF53067">
    <property type="entry name" value="Actin-like ATPase domain"/>
    <property type="match status" value="1"/>
</dbReference>
<evidence type="ECO:0000256" key="1">
    <source>
        <dbReference type="ARBA" id="ARBA00006479"/>
    </source>
</evidence>
<feature type="domain" description="Transcription regulator TrmB N-terminal" evidence="2">
    <location>
        <begin position="11"/>
        <end position="62"/>
    </location>
</feature>
<gene>
    <name evidence="3" type="ORF">ENM28_06995</name>
</gene>
<dbReference type="PANTHER" id="PTHR18964">
    <property type="entry name" value="ROK (REPRESSOR, ORF, KINASE) FAMILY"/>
    <property type="match status" value="1"/>
</dbReference>
<comment type="caution">
    <text evidence="3">The sequence shown here is derived from an EMBL/GenBank/DDBJ whole genome shotgun (WGS) entry which is preliminary data.</text>
</comment>
<dbReference type="InterPro" id="IPR049874">
    <property type="entry name" value="ROK_cs"/>
</dbReference>
<dbReference type="AlphaFoldDB" id="A0A7C5VIM6"/>
<evidence type="ECO:0000259" key="2">
    <source>
        <dbReference type="Pfam" id="PF01978"/>
    </source>
</evidence>
<accession>A0A7C5VIM6</accession>
<dbReference type="SUPFAM" id="SSF46785">
    <property type="entry name" value="Winged helix' DNA-binding domain"/>
    <property type="match status" value="1"/>
</dbReference>
<organism evidence="3">
    <name type="scientific">Thermus caliditerrae</name>
    <dbReference type="NCBI Taxonomy" id="1330700"/>
    <lineage>
        <taxon>Bacteria</taxon>
        <taxon>Thermotogati</taxon>
        <taxon>Deinococcota</taxon>
        <taxon>Deinococci</taxon>
        <taxon>Thermales</taxon>
        <taxon>Thermaceae</taxon>
        <taxon>Thermus</taxon>
    </lineage>
</organism>
<dbReference type="InterPro" id="IPR036388">
    <property type="entry name" value="WH-like_DNA-bd_sf"/>
</dbReference>
<dbReference type="InterPro" id="IPR002831">
    <property type="entry name" value="Tscrpt_reg_TrmB_N"/>
</dbReference>
<proteinExistence type="inferred from homology"/>